<proteinExistence type="predicted"/>
<organism evidence="1 2">
    <name type="scientific">Arabidopsis thaliana</name>
    <name type="common">Mouse-ear cress</name>
    <dbReference type="NCBI Taxonomy" id="3702"/>
    <lineage>
        <taxon>Eukaryota</taxon>
        <taxon>Viridiplantae</taxon>
        <taxon>Streptophyta</taxon>
        <taxon>Embryophyta</taxon>
        <taxon>Tracheophyta</taxon>
        <taxon>Spermatophyta</taxon>
        <taxon>Magnoliopsida</taxon>
        <taxon>eudicotyledons</taxon>
        <taxon>Gunneridae</taxon>
        <taxon>Pentapetalae</taxon>
        <taxon>rosids</taxon>
        <taxon>malvids</taxon>
        <taxon>Brassicales</taxon>
        <taxon>Brassicaceae</taxon>
        <taxon>Camelineae</taxon>
        <taxon>Arabidopsis</taxon>
    </lineage>
</organism>
<accession>A0A178VQ93</accession>
<dbReference type="AlphaFoldDB" id="A0A178VQ93"/>
<protein>
    <submittedName>
        <fullName evidence="1">Uncharacterized protein</fullName>
    </submittedName>
</protein>
<reference evidence="2" key="1">
    <citation type="journal article" date="2016" name="Proc. Natl. Acad. Sci. U.S.A.">
        <title>Chromosome-level assembly of Arabidopsis thaliana Ler reveals the extent of translocation and inversion polymorphisms.</title>
        <authorList>
            <person name="Zapata L."/>
            <person name="Ding J."/>
            <person name="Willing E.M."/>
            <person name="Hartwig B."/>
            <person name="Bezdan D."/>
            <person name="Jiao W.B."/>
            <person name="Patel V."/>
            <person name="Velikkakam James G."/>
            <person name="Koornneef M."/>
            <person name="Ossowski S."/>
            <person name="Schneeberger K."/>
        </authorList>
    </citation>
    <scope>NUCLEOTIDE SEQUENCE [LARGE SCALE GENOMIC DNA]</scope>
    <source>
        <strain evidence="2">cv. Landsberg erecta</strain>
    </source>
</reference>
<name>A0A178VQ93_ARATH</name>
<evidence type="ECO:0000313" key="2">
    <source>
        <dbReference type="Proteomes" id="UP000078284"/>
    </source>
</evidence>
<gene>
    <name evidence="1" type="ordered locus">AXX17_At2g19440</name>
</gene>
<dbReference type="EMBL" id="LUHQ01000002">
    <property type="protein sequence ID" value="OAP07954.1"/>
    <property type="molecule type" value="Genomic_DNA"/>
</dbReference>
<comment type="caution">
    <text evidence="1">The sequence shown here is derived from an EMBL/GenBank/DDBJ whole genome shotgun (WGS) entry which is preliminary data.</text>
</comment>
<sequence>MFEEMHMPKETTILEIHDPKENKSWDVMYKLIKPTEMLLTVSIMGLHDYPLEVISDDDVCEVISA</sequence>
<evidence type="ECO:0000313" key="1">
    <source>
        <dbReference type="EMBL" id="OAP07954.1"/>
    </source>
</evidence>
<dbReference type="Proteomes" id="UP000078284">
    <property type="component" value="Chromosome 2"/>
</dbReference>